<comment type="caution">
    <text evidence="2">The sequence shown here is derived from an EMBL/GenBank/DDBJ whole genome shotgun (WGS) entry which is preliminary data.</text>
</comment>
<feature type="compositionally biased region" description="Basic and acidic residues" evidence="1">
    <location>
        <begin position="32"/>
        <end position="57"/>
    </location>
</feature>
<evidence type="ECO:0000256" key="1">
    <source>
        <dbReference type="SAM" id="MobiDB-lite"/>
    </source>
</evidence>
<organism evidence="2 3">
    <name type="scientific">Ficus carica</name>
    <name type="common">Common fig</name>
    <dbReference type="NCBI Taxonomy" id="3494"/>
    <lineage>
        <taxon>Eukaryota</taxon>
        <taxon>Viridiplantae</taxon>
        <taxon>Streptophyta</taxon>
        <taxon>Embryophyta</taxon>
        <taxon>Tracheophyta</taxon>
        <taxon>Spermatophyta</taxon>
        <taxon>Magnoliopsida</taxon>
        <taxon>eudicotyledons</taxon>
        <taxon>Gunneridae</taxon>
        <taxon>Pentapetalae</taxon>
        <taxon>rosids</taxon>
        <taxon>fabids</taxon>
        <taxon>Rosales</taxon>
        <taxon>Moraceae</taxon>
        <taxon>Ficeae</taxon>
        <taxon>Ficus</taxon>
    </lineage>
</organism>
<evidence type="ECO:0000313" key="2">
    <source>
        <dbReference type="EMBL" id="GMN32388.1"/>
    </source>
</evidence>
<gene>
    <name evidence="2" type="ORF">TIFTF001_003658</name>
</gene>
<dbReference type="EMBL" id="BTGU01000003">
    <property type="protein sequence ID" value="GMN32388.1"/>
    <property type="molecule type" value="Genomic_DNA"/>
</dbReference>
<proteinExistence type="predicted"/>
<sequence>MAAIHTNSLAQLSVLSSSESGFKPTKLALNKAKKENDGKSGGKKEDGEENGKEGRKE</sequence>
<reference evidence="2" key="1">
    <citation type="submission" date="2023-07" db="EMBL/GenBank/DDBJ databases">
        <title>draft genome sequence of fig (Ficus carica).</title>
        <authorList>
            <person name="Takahashi T."/>
            <person name="Nishimura K."/>
        </authorList>
    </citation>
    <scope>NUCLEOTIDE SEQUENCE</scope>
</reference>
<dbReference type="Proteomes" id="UP001187192">
    <property type="component" value="Unassembled WGS sequence"/>
</dbReference>
<name>A0AA87Z9Z2_FICCA</name>
<dbReference type="AlphaFoldDB" id="A0AA87Z9Z2"/>
<evidence type="ECO:0000313" key="3">
    <source>
        <dbReference type="Proteomes" id="UP001187192"/>
    </source>
</evidence>
<keyword evidence="3" id="KW-1185">Reference proteome</keyword>
<protein>
    <submittedName>
        <fullName evidence="2">Uncharacterized protein</fullName>
    </submittedName>
</protein>
<feature type="region of interest" description="Disordered" evidence="1">
    <location>
        <begin position="15"/>
        <end position="57"/>
    </location>
</feature>
<accession>A0AA87Z9Z2</accession>